<dbReference type="EMBL" id="BKCJ010294575">
    <property type="protein sequence ID" value="GEZ56591.1"/>
    <property type="molecule type" value="Genomic_DNA"/>
</dbReference>
<feature type="compositionally biased region" description="Polar residues" evidence="1">
    <location>
        <begin position="606"/>
        <end position="617"/>
    </location>
</feature>
<evidence type="ECO:0000256" key="1">
    <source>
        <dbReference type="SAM" id="MobiDB-lite"/>
    </source>
</evidence>
<feature type="region of interest" description="Disordered" evidence="1">
    <location>
        <begin position="317"/>
        <end position="351"/>
    </location>
</feature>
<organism evidence="4">
    <name type="scientific">Tanacetum cinerariifolium</name>
    <name type="common">Dalmatian daisy</name>
    <name type="synonym">Chrysanthemum cinerariifolium</name>
    <dbReference type="NCBI Taxonomy" id="118510"/>
    <lineage>
        <taxon>Eukaryota</taxon>
        <taxon>Viridiplantae</taxon>
        <taxon>Streptophyta</taxon>
        <taxon>Embryophyta</taxon>
        <taxon>Tracheophyta</taxon>
        <taxon>Spermatophyta</taxon>
        <taxon>Magnoliopsida</taxon>
        <taxon>eudicotyledons</taxon>
        <taxon>Gunneridae</taxon>
        <taxon>Pentapetalae</taxon>
        <taxon>asterids</taxon>
        <taxon>campanulids</taxon>
        <taxon>Asterales</taxon>
        <taxon>Asteraceae</taxon>
        <taxon>Asteroideae</taxon>
        <taxon>Anthemideae</taxon>
        <taxon>Anthemidinae</taxon>
        <taxon>Tanacetum</taxon>
    </lineage>
</organism>
<reference evidence="4" key="1">
    <citation type="journal article" date="2019" name="Sci. Rep.">
        <title>Draft genome of Tanacetum cinerariifolium, the natural source of mosquito coil.</title>
        <authorList>
            <person name="Yamashiro T."/>
            <person name="Shiraishi A."/>
            <person name="Satake H."/>
            <person name="Nakayama K."/>
        </authorList>
    </citation>
    <scope>NUCLEOTIDE SEQUENCE</scope>
</reference>
<keyword evidence="2" id="KW-0732">Signal</keyword>
<sequence length="617" mass="69591">MHFLLSIMIVVYVLTTLIPNDGDDATMDQIKKKAKFTLHKMNMDQAIQVSCIIDKLHPSWKDFKHTLKHLKEELTLVELGSHIRIEESLGAKDSDKPKGNNDVIFDENRFSSVLRPSLSIPKRTETLVVQWFLKWSLMRLFNNLNLSLEKAKGIGLQRMLLYEKKAINDEMESIMGNNTLVWADVPLGCKPIGCKWNFKRKLKVDGTIEEFKARLMDVKTAFLNGDLDEEVYMNQPLGFIMSGNENKEADVILGIRIKHEMSTPMDTSEKLMPNNGQAAGKRFAFVRFIKVFDLDRLVKNLCTIWIGRHHLFANQSRFERPPKPTLPPHKGTSKNSATHGHSPLSNRSANGHTGSFVNAVNGVSAPVNSNFVISSSPALVLEDICLVEWDVSKCAIRKVKDVHSLSNILILLNDEGFTDITPKYLGGLSVLLKFGKQESKKNFMDHSGVNSWLHLIQDVPLDFVSDERIAWVDIEGVPLQAWSRETFSKISNKWGELMSIEDTYVASFGRKRELFTWSPNFLGIKENLCSSDDESISGGMHNSNHSFMSEEEEGEFNPSDKDVPETIFGDNSASKKGHSRNLKKQMSEDPFGIYKTLKKNRPVGDSQPSPSLSRPPG</sequence>
<feature type="compositionally biased region" description="Polar residues" evidence="1">
    <location>
        <begin position="333"/>
        <end position="351"/>
    </location>
</feature>
<comment type="caution">
    <text evidence="4">The sequence shown here is derived from an EMBL/GenBank/DDBJ whole genome shotgun (WGS) entry which is preliminary data.</text>
</comment>
<dbReference type="AlphaFoldDB" id="A0A699IHY4"/>
<protein>
    <recommendedName>
        <fullName evidence="3">Reverse transcriptase Ty1/copia-type domain-containing protein</fullName>
    </recommendedName>
</protein>
<feature type="non-terminal residue" evidence="4">
    <location>
        <position position="617"/>
    </location>
</feature>
<feature type="region of interest" description="Disordered" evidence="1">
    <location>
        <begin position="535"/>
        <end position="617"/>
    </location>
</feature>
<feature type="chain" id="PRO_5025504279" description="Reverse transcriptase Ty1/copia-type domain-containing protein" evidence="2">
    <location>
        <begin position="16"/>
        <end position="617"/>
    </location>
</feature>
<evidence type="ECO:0000259" key="3">
    <source>
        <dbReference type="Pfam" id="PF07727"/>
    </source>
</evidence>
<evidence type="ECO:0000256" key="2">
    <source>
        <dbReference type="SAM" id="SignalP"/>
    </source>
</evidence>
<name>A0A699IHY4_TANCI</name>
<dbReference type="InterPro" id="IPR013103">
    <property type="entry name" value="RVT_2"/>
</dbReference>
<dbReference type="Pfam" id="PF07727">
    <property type="entry name" value="RVT_2"/>
    <property type="match status" value="1"/>
</dbReference>
<accession>A0A699IHY4</accession>
<gene>
    <name evidence="4" type="ORF">Tci_528564</name>
</gene>
<evidence type="ECO:0000313" key="4">
    <source>
        <dbReference type="EMBL" id="GEZ56591.1"/>
    </source>
</evidence>
<feature type="signal peptide" evidence="2">
    <location>
        <begin position="1"/>
        <end position="15"/>
    </location>
</feature>
<proteinExistence type="predicted"/>
<feature type="domain" description="Reverse transcriptase Ty1/copia-type" evidence="3">
    <location>
        <begin position="213"/>
        <end position="247"/>
    </location>
</feature>